<evidence type="ECO:0000256" key="5">
    <source>
        <dbReference type="ARBA" id="ARBA00022692"/>
    </source>
</evidence>
<comment type="caution">
    <text evidence="10">The sequence shown here is derived from an EMBL/GenBank/DDBJ whole genome shotgun (WGS) entry which is preliminary data.</text>
</comment>
<dbReference type="InterPro" id="IPR003423">
    <property type="entry name" value="OMP_efflux"/>
</dbReference>
<keyword evidence="9" id="KW-0732">Signal</keyword>
<sequence length="741" mass="79016">MNATAWTRLFILPLLALMLAPAAAQAAQLALDPRLLPGGEADLPALRQELARLSAGRSTPVVVPAAPGAGVRLPGLKALETPEFLASTEPFELEPLDGASRVLLLGPAGAVESAAEALTAQASARGITLKPLAVGPSRYPGDSDLRGADAVLLLAQPELDEAAQRRLLAGLADAGVPSVALTDARQVARGALLSSPQALDHEAYLRRLALRLDDLAAGRSPEPLGARPGLGRSWLNLETAARLDGSPSFALLSRSRLLGEVDADAPGRERLRLDQAVALALADNLGLAAARQEVDVESFSRDLASSRLRPNLYLEATGRMIDESRARAALGQEPERLASGGVVLEQLLFSEPALAAIGIADSLDRARRAELEVESLDLALEVSREFLDLLRLDASREVLEADLELARAQRDQALRGEAAGAVGRGEVARFEAELAQARERLEQLVADRERLRIAVNRRLGRDPAAPLSPAEPDLTSAEWLGGDARFAAVLASPASLTAWQQRLAESALHDSAELAALSELRQAASRELTSRRRAFWLPEVGLEARYTTEFSRGGEGERAPWESANPAVQGPVGQVEALGVRLPRTGRDQWSLGVSARLPLYGGGRRSIERDRAAARLEQVALEDADARLGLEARLRAASVELAAAWRRIGLRDEAQGHAEEALELAEVAWQEGALPQVALLDARTSARQAGLAAAEARWQALQALVHLQRALGITPGPMASQARDRLLVGATERESRGEER</sequence>
<reference evidence="10 11" key="1">
    <citation type="submission" date="2020-05" db="EMBL/GenBank/DDBJ databases">
        <title>Comparative genomic analysis of denitrifying bacteria from Halomonas genus.</title>
        <authorList>
            <person name="Wang L."/>
            <person name="Shao Z."/>
        </authorList>
    </citation>
    <scope>NUCLEOTIDE SEQUENCE [LARGE SCALE GENOMIC DNA]</scope>
    <source>
        <strain evidence="10 11">A4</strain>
    </source>
</reference>
<evidence type="ECO:0000256" key="4">
    <source>
        <dbReference type="ARBA" id="ARBA00022452"/>
    </source>
</evidence>
<evidence type="ECO:0000256" key="1">
    <source>
        <dbReference type="ARBA" id="ARBA00004442"/>
    </source>
</evidence>
<feature type="chain" id="PRO_5046427383" evidence="9">
    <location>
        <begin position="27"/>
        <end position="741"/>
    </location>
</feature>
<comment type="similarity">
    <text evidence="2">Belongs to the outer membrane factor (OMF) (TC 1.B.17) family.</text>
</comment>
<dbReference type="SUPFAM" id="SSF56954">
    <property type="entry name" value="Outer membrane efflux proteins (OEP)"/>
    <property type="match status" value="1"/>
</dbReference>
<dbReference type="RefSeq" id="WP_238975079.1">
    <property type="nucleotide sequence ID" value="NZ_JABFUC010000001.1"/>
</dbReference>
<dbReference type="Gene3D" id="1.20.1600.10">
    <property type="entry name" value="Outer membrane efflux proteins (OEP)"/>
    <property type="match status" value="1"/>
</dbReference>
<keyword evidence="8" id="KW-0175">Coiled coil</keyword>
<dbReference type="PANTHER" id="PTHR30026">
    <property type="entry name" value="OUTER MEMBRANE PROTEIN TOLC"/>
    <property type="match status" value="1"/>
</dbReference>
<keyword evidence="11" id="KW-1185">Reference proteome</keyword>
<evidence type="ECO:0000256" key="8">
    <source>
        <dbReference type="SAM" id="Coils"/>
    </source>
</evidence>
<dbReference type="Proteomes" id="UP000814385">
    <property type="component" value="Unassembled WGS sequence"/>
</dbReference>
<evidence type="ECO:0000256" key="2">
    <source>
        <dbReference type="ARBA" id="ARBA00007613"/>
    </source>
</evidence>
<evidence type="ECO:0000256" key="3">
    <source>
        <dbReference type="ARBA" id="ARBA00022448"/>
    </source>
</evidence>
<dbReference type="Pfam" id="PF02321">
    <property type="entry name" value="OEP"/>
    <property type="match status" value="1"/>
</dbReference>
<evidence type="ECO:0000256" key="7">
    <source>
        <dbReference type="ARBA" id="ARBA00023237"/>
    </source>
</evidence>
<name>A0ABS9P3L2_9GAMM</name>
<dbReference type="PANTHER" id="PTHR30026:SF20">
    <property type="entry name" value="OUTER MEMBRANE PROTEIN TOLC"/>
    <property type="match status" value="1"/>
</dbReference>
<evidence type="ECO:0000256" key="9">
    <source>
        <dbReference type="SAM" id="SignalP"/>
    </source>
</evidence>
<keyword evidence="7" id="KW-0998">Cell outer membrane</keyword>
<keyword evidence="4" id="KW-1134">Transmembrane beta strand</keyword>
<evidence type="ECO:0000313" key="11">
    <source>
        <dbReference type="Proteomes" id="UP000814385"/>
    </source>
</evidence>
<evidence type="ECO:0000256" key="6">
    <source>
        <dbReference type="ARBA" id="ARBA00023136"/>
    </source>
</evidence>
<protein>
    <submittedName>
        <fullName evidence="10">TolC family protein</fullName>
    </submittedName>
</protein>
<keyword evidence="3" id="KW-0813">Transport</keyword>
<dbReference type="EMBL" id="JABFUC010000001">
    <property type="protein sequence ID" value="MCG6656375.1"/>
    <property type="molecule type" value="Genomic_DNA"/>
</dbReference>
<keyword evidence="6" id="KW-0472">Membrane</keyword>
<dbReference type="InterPro" id="IPR051906">
    <property type="entry name" value="TolC-like"/>
</dbReference>
<comment type="subcellular location">
    <subcellularLocation>
        <location evidence="1">Cell outer membrane</location>
    </subcellularLocation>
</comment>
<gene>
    <name evidence="10" type="ORF">HOP52_01100</name>
</gene>
<accession>A0ABS9P3L2</accession>
<evidence type="ECO:0000313" key="10">
    <source>
        <dbReference type="EMBL" id="MCG6656375.1"/>
    </source>
</evidence>
<keyword evidence="5" id="KW-0812">Transmembrane</keyword>
<feature type="signal peptide" evidence="9">
    <location>
        <begin position="1"/>
        <end position="26"/>
    </location>
</feature>
<proteinExistence type="inferred from homology"/>
<feature type="coiled-coil region" evidence="8">
    <location>
        <begin position="389"/>
        <end position="454"/>
    </location>
</feature>
<organism evidence="10 11">
    <name type="scientific">Billgrantia campisalis</name>
    <dbReference type="NCBI Taxonomy" id="74661"/>
    <lineage>
        <taxon>Bacteria</taxon>
        <taxon>Pseudomonadati</taxon>
        <taxon>Pseudomonadota</taxon>
        <taxon>Gammaproteobacteria</taxon>
        <taxon>Oceanospirillales</taxon>
        <taxon>Halomonadaceae</taxon>
        <taxon>Billgrantia</taxon>
    </lineage>
</organism>